<accession>A0A3P7I9F8</accession>
<feature type="region of interest" description="Disordered" evidence="1">
    <location>
        <begin position="160"/>
        <end position="187"/>
    </location>
</feature>
<dbReference type="OrthoDB" id="5868698at2759"/>
<gene>
    <name evidence="2" type="ORF">SVUK_LOCUS4448</name>
</gene>
<sequence>MLKEAELLYRVGYDVFNTRVVDPQLGLWAYGYTNYPKDVNDALKNMSKSDKEFAELLLRMEYAEISDFITTQKAIEAINAMNEKQLNCLVFFTAQVNTKELPKINPKNEAIKTIVAVGLNGTDPIDLVPAGAKAVSVPYHYLDEDVTKIVRAIVDDKPWTTRGPTTTGTTRGPTTTRTTRKITTTKPKPPEGLKCLVVGDLYNFAKDEEKYIDVSLLI</sequence>
<proteinExistence type="predicted"/>
<protein>
    <submittedName>
        <fullName evidence="2">Uncharacterized protein</fullName>
    </submittedName>
</protein>
<dbReference type="AlphaFoldDB" id="A0A3P7I9F8"/>
<feature type="compositionally biased region" description="Low complexity" evidence="1">
    <location>
        <begin position="160"/>
        <end position="186"/>
    </location>
</feature>
<organism evidence="2 3">
    <name type="scientific">Strongylus vulgaris</name>
    <name type="common">Blood worm</name>
    <dbReference type="NCBI Taxonomy" id="40348"/>
    <lineage>
        <taxon>Eukaryota</taxon>
        <taxon>Metazoa</taxon>
        <taxon>Ecdysozoa</taxon>
        <taxon>Nematoda</taxon>
        <taxon>Chromadorea</taxon>
        <taxon>Rhabditida</taxon>
        <taxon>Rhabditina</taxon>
        <taxon>Rhabditomorpha</taxon>
        <taxon>Strongyloidea</taxon>
        <taxon>Strongylidae</taxon>
        <taxon>Strongylus</taxon>
    </lineage>
</organism>
<evidence type="ECO:0000256" key="1">
    <source>
        <dbReference type="SAM" id="MobiDB-lite"/>
    </source>
</evidence>
<reference evidence="2 3" key="1">
    <citation type="submission" date="2018-11" db="EMBL/GenBank/DDBJ databases">
        <authorList>
            <consortium name="Pathogen Informatics"/>
        </authorList>
    </citation>
    <scope>NUCLEOTIDE SEQUENCE [LARGE SCALE GENOMIC DNA]</scope>
</reference>
<name>A0A3P7I9F8_STRVU</name>
<keyword evidence="3" id="KW-1185">Reference proteome</keyword>
<evidence type="ECO:0000313" key="2">
    <source>
        <dbReference type="EMBL" id="VDM69450.1"/>
    </source>
</evidence>
<dbReference type="Proteomes" id="UP000270094">
    <property type="component" value="Unassembled WGS sequence"/>
</dbReference>
<dbReference type="EMBL" id="UYYB01012275">
    <property type="protein sequence ID" value="VDM69450.1"/>
    <property type="molecule type" value="Genomic_DNA"/>
</dbReference>
<evidence type="ECO:0000313" key="3">
    <source>
        <dbReference type="Proteomes" id="UP000270094"/>
    </source>
</evidence>